<accession>A0A8C1VDM8</accession>
<sequence>MAASGSTVSVLTPNGRRQTVKVSANTPLLQVGARSHTRVYTLICSRSL</sequence>
<dbReference type="Gene3D" id="3.10.20.90">
    <property type="entry name" value="Phosphatidylinositol 3-kinase Catalytic Subunit, Chain A, domain 1"/>
    <property type="match status" value="1"/>
</dbReference>
<reference evidence="1" key="1">
    <citation type="submission" date="2025-08" db="UniProtKB">
        <authorList>
            <consortium name="Ensembl"/>
        </authorList>
    </citation>
    <scope>IDENTIFICATION</scope>
</reference>
<dbReference type="Proteomes" id="UP000694700">
    <property type="component" value="Unplaced"/>
</dbReference>
<proteinExistence type="predicted"/>
<evidence type="ECO:0000313" key="2">
    <source>
        <dbReference type="Proteomes" id="UP000694700"/>
    </source>
</evidence>
<evidence type="ECO:0000313" key="1">
    <source>
        <dbReference type="Ensembl" id="ENSCCRP00015050251.1"/>
    </source>
</evidence>
<dbReference type="Ensembl" id="ENSCCRT00015051936.1">
    <property type="protein sequence ID" value="ENSCCRP00015050251.1"/>
    <property type="gene ID" value="ENSCCRG00015020739.1"/>
</dbReference>
<name>A0A8C1VDM8_CYPCA</name>
<dbReference type="AlphaFoldDB" id="A0A8C1VDM8"/>
<organism evidence="1 2">
    <name type="scientific">Cyprinus carpio</name>
    <name type="common">Common carp</name>
    <dbReference type="NCBI Taxonomy" id="7962"/>
    <lineage>
        <taxon>Eukaryota</taxon>
        <taxon>Metazoa</taxon>
        <taxon>Chordata</taxon>
        <taxon>Craniata</taxon>
        <taxon>Vertebrata</taxon>
        <taxon>Euteleostomi</taxon>
        <taxon>Actinopterygii</taxon>
        <taxon>Neopterygii</taxon>
        <taxon>Teleostei</taxon>
        <taxon>Ostariophysi</taxon>
        <taxon>Cypriniformes</taxon>
        <taxon>Cyprinidae</taxon>
        <taxon>Cyprininae</taxon>
        <taxon>Cyprinus</taxon>
    </lineage>
</organism>
<protein>
    <submittedName>
        <fullName evidence="1">Uncharacterized protein</fullName>
    </submittedName>
</protein>